<sequence>MSPMCPHGLYFRGAPIGMYFWGCWGSITGAIFGVHPWGCTHGLYFRGAHIGGYPWGVFFWGAPIGMYFWGAGGQSMGSIFWVYTLRCIFGGAGGQSMGCIFGVHPSRCSHGVYFWGVHTEMYFWGCWGSMHGVYFRGAHSGIYFWGSIHGLYFWGAPMGMYFGGAGGQSMGCIFGAHPSRSSRGAPRGADPGGAPGAPPAPRGLCDTATPECHRHQDTAATNSAVPAAEMAPAGPAGHRDPPGKDRSDPAHSSGGRRGDPEEPRYRSPGPRYAVPAGGTARDRHRGAAFTMGGRLPERGNGDTPGPGHYFPERAHRLTVPTAPACSIRARSRTDRPPPTPGPATYQLPPVMGPRLVTKPSTPQCTMTGRGPGIFDGEEKSPGPNRYGTVDPNLYLARAPRCTLAGRGRPSPTPQTPGPSDYCPKQERRQGQSFGVRHAECVVPVPDRCP</sequence>
<protein>
    <recommendedName>
        <fullName evidence="4">Outer dense fiber of sperm tails 3B</fullName>
    </recommendedName>
</protein>
<feature type="region of interest" description="Disordered" evidence="1">
    <location>
        <begin position="329"/>
        <end position="352"/>
    </location>
</feature>
<name>A0A674GNK3_TAEGU</name>
<evidence type="ECO:0000313" key="3">
    <source>
        <dbReference type="Proteomes" id="UP000007754"/>
    </source>
</evidence>
<dbReference type="InterPro" id="IPR010736">
    <property type="entry name" value="SHIPPO-rpt"/>
</dbReference>
<dbReference type="InParanoid" id="A0A674GNK3"/>
<feature type="region of interest" description="Disordered" evidence="1">
    <location>
        <begin position="180"/>
        <end position="283"/>
    </location>
</feature>
<dbReference type="Ensembl" id="ENSTGUT00000033277.1">
    <property type="protein sequence ID" value="ENSTGUP00000024284.1"/>
    <property type="gene ID" value="ENSTGUG00000023355.1"/>
</dbReference>
<dbReference type="AlphaFoldDB" id="A0A674GNK3"/>
<dbReference type="PANTHER" id="PTHR21580:SF28">
    <property type="entry name" value="BOREALIN N-TERMINAL DOMAIN-CONTAINING PROTEIN-RELATED"/>
    <property type="match status" value="1"/>
</dbReference>
<dbReference type="PANTHER" id="PTHR21580">
    <property type="entry name" value="SHIPPO-1-RELATED"/>
    <property type="match status" value="1"/>
</dbReference>
<keyword evidence="3" id="KW-1185">Reference proteome</keyword>
<proteinExistence type="predicted"/>
<evidence type="ECO:0008006" key="4">
    <source>
        <dbReference type="Google" id="ProtNLM"/>
    </source>
</evidence>
<evidence type="ECO:0000256" key="1">
    <source>
        <dbReference type="SAM" id="MobiDB-lite"/>
    </source>
</evidence>
<feature type="compositionally biased region" description="Basic and acidic residues" evidence="1">
    <location>
        <begin position="237"/>
        <end position="249"/>
    </location>
</feature>
<organism evidence="2 3">
    <name type="scientific">Taeniopygia guttata</name>
    <name type="common">Zebra finch</name>
    <name type="synonym">Poephila guttata</name>
    <dbReference type="NCBI Taxonomy" id="59729"/>
    <lineage>
        <taxon>Eukaryota</taxon>
        <taxon>Metazoa</taxon>
        <taxon>Chordata</taxon>
        <taxon>Craniata</taxon>
        <taxon>Vertebrata</taxon>
        <taxon>Euteleostomi</taxon>
        <taxon>Archelosauria</taxon>
        <taxon>Archosauria</taxon>
        <taxon>Dinosauria</taxon>
        <taxon>Saurischia</taxon>
        <taxon>Theropoda</taxon>
        <taxon>Coelurosauria</taxon>
        <taxon>Aves</taxon>
        <taxon>Neognathae</taxon>
        <taxon>Neoaves</taxon>
        <taxon>Telluraves</taxon>
        <taxon>Australaves</taxon>
        <taxon>Passeriformes</taxon>
        <taxon>Passeroidea</taxon>
        <taxon>Estrildidae</taxon>
        <taxon>Estrildinae</taxon>
        <taxon>Taeniopygia</taxon>
    </lineage>
</organism>
<reference evidence="2" key="1">
    <citation type="submission" date="2025-08" db="UniProtKB">
        <authorList>
            <consortium name="Ensembl"/>
        </authorList>
    </citation>
    <scope>IDENTIFICATION</scope>
</reference>
<feature type="compositionally biased region" description="Low complexity" evidence="1">
    <location>
        <begin position="224"/>
        <end position="236"/>
    </location>
</feature>
<evidence type="ECO:0000313" key="2">
    <source>
        <dbReference type="Ensembl" id="ENSTGUP00000024284.1"/>
    </source>
</evidence>
<reference evidence="2" key="2">
    <citation type="submission" date="2025-09" db="UniProtKB">
        <authorList>
            <consortium name="Ensembl"/>
        </authorList>
    </citation>
    <scope>IDENTIFICATION</scope>
</reference>
<feature type="compositionally biased region" description="Basic and acidic residues" evidence="1">
    <location>
        <begin position="256"/>
        <end position="265"/>
    </location>
</feature>
<dbReference type="InterPro" id="IPR051291">
    <property type="entry name" value="CIMAP"/>
</dbReference>
<feature type="region of interest" description="Disordered" evidence="1">
    <location>
        <begin position="368"/>
        <end position="434"/>
    </location>
</feature>
<dbReference type="Proteomes" id="UP000007754">
    <property type="component" value="Unplaced"/>
</dbReference>
<dbReference type="Pfam" id="PF07004">
    <property type="entry name" value="SHIPPO-rpt"/>
    <property type="match status" value="2"/>
</dbReference>
<accession>A0A674GNK3</accession>